<dbReference type="EMBL" id="CP073720">
    <property type="protein sequence ID" value="UWP86406.1"/>
    <property type="molecule type" value="Genomic_DNA"/>
</dbReference>
<evidence type="ECO:0000313" key="1">
    <source>
        <dbReference type="EMBL" id="UWP86406.1"/>
    </source>
</evidence>
<dbReference type="Proteomes" id="UP001059617">
    <property type="component" value="Chromosome"/>
</dbReference>
<reference evidence="1" key="2">
    <citation type="submission" date="2022-09" db="EMBL/GenBank/DDBJ databases">
        <title>Biosynthetic gene clusters of Dactylosporangioum fulvum.</title>
        <authorList>
            <person name="Caradec T."/>
        </authorList>
    </citation>
    <scope>NUCLEOTIDE SEQUENCE</scope>
    <source>
        <strain evidence="1">NRRL B-16292</strain>
    </source>
</reference>
<accession>A0ABY5WAU4</accession>
<reference evidence="1" key="1">
    <citation type="submission" date="2021-04" db="EMBL/GenBank/DDBJ databases">
        <authorList>
            <person name="Hartkoorn R.C."/>
            <person name="Beaudoing E."/>
            <person name="Hot D."/>
        </authorList>
    </citation>
    <scope>NUCLEOTIDE SEQUENCE</scope>
    <source>
        <strain evidence="1">NRRL B-16292</strain>
    </source>
</reference>
<evidence type="ECO:0000313" key="2">
    <source>
        <dbReference type="Proteomes" id="UP001059617"/>
    </source>
</evidence>
<dbReference type="RefSeq" id="WP_259865559.1">
    <property type="nucleotide sequence ID" value="NZ_BAAAST010000027.1"/>
</dbReference>
<gene>
    <name evidence="1" type="ORF">Dfulv_20055</name>
</gene>
<sequence>MRIYRGGSAYHLVTMGDGVEAVDRALTAAGLMFTRTPTTVAWPGGRADGVEFVHYAHGADQRVPMNVVHGLIDAGVWLLYHKVDATAPN</sequence>
<organism evidence="1 2">
    <name type="scientific">Dactylosporangium fulvum</name>
    <dbReference type="NCBI Taxonomy" id="53359"/>
    <lineage>
        <taxon>Bacteria</taxon>
        <taxon>Bacillati</taxon>
        <taxon>Actinomycetota</taxon>
        <taxon>Actinomycetes</taxon>
        <taxon>Micromonosporales</taxon>
        <taxon>Micromonosporaceae</taxon>
        <taxon>Dactylosporangium</taxon>
    </lineage>
</organism>
<proteinExistence type="predicted"/>
<name>A0ABY5WAU4_9ACTN</name>
<keyword evidence="2" id="KW-1185">Reference proteome</keyword>
<protein>
    <submittedName>
        <fullName evidence="1">Uncharacterized protein</fullName>
    </submittedName>
</protein>